<feature type="domain" description="Zn(2)-C6 fungal-type" evidence="9">
    <location>
        <begin position="55"/>
        <end position="84"/>
    </location>
</feature>
<dbReference type="Gene3D" id="4.10.240.10">
    <property type="entry name" value="Zn(2)-C6 fungal-type DNA-binding domain"/>
    <property type="match status" value="1"/>
</dbReference>
<feature type="compositionally biased region" description="Polar residues" evidence="8">
    <location>
        <begin position="1139"/>
        <end position="1149"/>
    </location>
</feature>
<dbReference type="InterPro" id="IPR035991">
    <property type="entry name" value="Casein_kinase_II_beta-like"/>
</dbReference>
<organism evidence="10 11">
    <name type="scientific">Friedmanniomyces endolithicus</name>
    <dbReference type="NCBI Taxonomy" id="329885"/>
    <lineage>
        <taxon>Eukaryota</taxon>
        <taxon>Fungi</taxon>
        <taxon>Dikarya</taxon>
        <taxon>Ascomycota</taxon>
        <taxon>Pezizomycotina</taxon>
        <taxon>Dothideomycetes</taxon>
        <taxon>Dothideomycetidae</taxon>
        <taxon>Mycosphaerellales</taxon>
        <taxon>Teratosphaeriaceae</taxon>
        <taxon>Friedmanniomyces</taxon>
    </lineage>
</organism>
<feature type="compositionally biased region" description="Gly residues" evidence="8">
    <location>
        <begin position="1348"/>
        <end position="1361"/>
    </location>
</feature>
<dbReference type="CDD" id="cd00067">
    <property type="entry name" value="GAL4"/>
    <property type="match status" value="1"/>
</dbReference>
<dbReference type="GO" id="GO:0006351">
    <property type="term" value="P:DNA-templated transcription"/>
    <property type="evidence" value="ECO:0007669"/>
    <property type="project" value="InterPro"/>
</dbReference>
<protein>
    <recommendedName>
        <fullName evidence="9">Zn(2)-C6 fungal-type domain-containing protein</fullName>
    </recommendedName>
</protein>
<dbReference type="Gene3D" id="1.10.1820.10">
    <property type="entry name" value="protein kinase ck2 holoenzyme, chain C, domain 1"/>
    <property type="match status" value="1"/>
</dbReference>
<dbReference type="Pfam" id="PF04082">
    <property type="entry name" value="Fungal_trans"/>
    <property type="match status" value="1"/>
</dbReference>
<keyword evidence="2" id="KW-0479">Metal-binding</keyword>
<dbReference type="OrthoDB" id="3971593at2759"/>
<feature type="compositionally biased region" description="Basic residues" evidence="8">
    <location>
        <begin position="1332"/>
        <end position="1341"/>
    </location>
</feature>
<feature type="compositionally biased region" description="Polar residues" evidence="8">
    <location>
        <begin position="1"/>
        <end position="29"/>
    </location>
</feature>
<keyword evidence="5" id="KW-0539">Nucleus</keyword>
<evidence type="ECO:0000259" key="9">
    <source>
        <dbReference type="PROSITE" id="PS50048"/>
    </source>
</evidence>
<dbReference type="STRING" id="329885.A0A4U0V200"/>
<dbReference type="Gene3D" id="2.20.25.20">
    <property type="match status" value="1"/>
</dbReference>
<comment type="similarity">
    <text evidence="1">Belongs to the casein kinase 2 subunit beta family.</text>
</comment>
<evidence type="ECO:0000256" key="6">
    <source>
        <dbReference type="ARBA" id="ARBA00045899"/>
    </source>
</evidence>
<dbReference type="InterPro" id="IPR051127">
    <property type="entry name" value="Fungal_SecMet_Regulators"/>
</dbReference>
<evidence type="ECO:0000256" key="4">
    <source>
        <dbReference type="ARBA" id="ARBA00023163"/>
    </source>
</evidence>
<feature type="compositionally biased region" description="Gly residues" evidence="8">
    <location>
        <begin position="988"/>
        <end position="999"/>
    </location>
</feature>
<proteinExistence type="inferred from homology"/>
<feature type="region of interest" description="Disordered" evidence="8">
    <location>
        <begin position="1"/>
        <end position="46"/>
    </location>
</feature>
<evidence type="ECO:0000256" key="5">
    <source>
        <dbReference type="ARBA" id="ARBA00023242"/>
    </source>
</evidence>
<dbReference type="InterPro" id="IPR016149">
    <property type="entry name" value="Casein_kin_II_reg-sub_N"/>
</dbReference>
<dbReference type="PANTHER" id="PTHR47424:SF5">
    <property type="entry name" value="ZN(II)2CYS6 TRANSCRIPTION FACTOR (EUROFUNG)"/>
    <property type="match status" value="1"/>
</dbReference>
<sequence length="1361" mass="146596">MDPNDPYQTLASLANSQLQPHDTSPPDSSSGKRKADDGQAGQSSRAKRNRYISIACNECKRRKIKCNGQSPCQRCGNLNLDCVYAPNCCNGFKDSFEYKEMAGHIASLQEQVNMLYSDLTSLRAQLGHAPPPPLLQQVEVPPSPVPGSQTAGQQQQHNVSIDPSLQGYQNHRDSFTGFQTLPGAPMAPMSPTATRHRSQSQSQQPSFRGPTSAEFNFDVARNSLQTMGITGHNGAQPGSGEGGMGTDNPTPTGSPPPARHIGQMVQSYHAEKDPIWSITQEEAIRLCQMYEDEMGLMYPVLDTNKVMAYATKLYRFMEAAHRSGLMQQGMPGSDAMVDEDTNILQMVLATAMTVEGSGRSELGRKLFEGVQPAIDNLLLGSVGVKGIRLLAMTAMYEFHCDNEGTSWRIIGLTARLCIELGLHRRETYDAMQDESAKSDTILLFWSIYVLDRRWSFGTGMPFALQDADIDPHLPKPEDRSPYLTAMIQYCTIGSKVWRNVSAAPSTNHPDSLNAEEMAYLDYQVIEWHRRIPSQLRFEHPGQVGRLSTPVGPPVSRAGNRLRILLYLRANQMRILIYRPVLHSATCIVRHRDQAQTAVDVAKDTIRVLTHINITSDLYRTQQVLFNAFLTSALAVLFLAVAHTPALFAANVREEFYMALDLIRGFSKGSWIGKRLWKTIRVLKEVGPQLGLPVKESASAAAAERPSSASRGGKESGGGELDPSRSAAVAMAGLAGHNMDEMALFNVDHPPAWSAMPAGSSVSPDHMANDLTSLFEAAGGFQQIGEGSGSGGGNGGQDAQFGVPASGVENMGGQFGGGEEGLSNILRELFYSAVTFSTHAHLHATTLAPHAEPHRNNELEGTAPTPKPPPAPSQRPTTTTHGLCAAFDKACTIDDHAVALDEMSSSSQAPESWISAFCSLVGHEYFAEVSEDFIEDDFNLTGLQSQVPMYKEALEMILDVEPEDASDEEEEDEEEDEDDEDEDEDGMQQDGGAGGEGGRGGYRRGGDAAERRHLRMASDLSVIESSAEMLYGLIHQRFITSRPGIQQMAEKYEAGHFGHCPRVHCHGAKVLPVGLSDIPGQETVKMFCPSCLDVYSPPNSRFQTVDGAFFGTTFGCLFFMTFPELDVGGQKATPALQAEAANTSPSSAAHNGNKDGRSSLSSSLTSQQHQQLPSPSTTDNTPLPPQPESINGVAPKNLAPGLGKGSLYEARIYGFRVSEVAKTGPRMKWLRSRPGDVNELDECGIWEAGRRTGSGGVGVAAGVATGVGGLADADMVDEGLEAEEGEGEDEDMGVNGEGEEEAEEGDGDQLPPGGTEAQGGRAEAQVPEVSSTSRRRTGRRRNHDALVNGDGGGTAVSVGGAG</sequence>
<dbReference type="GO" id="GO:0000978">
    <property type="term" value="F:RNA polymerase II cis-regulatory region sequence-specific DNA binding"/>
    <property type="evidence" value="ECO:0007669"/>
    <property type="project" value="TreeGrafter"/>
</dbReference>
<evidence type="ECO:0000313" key="10">
    <source>
        <dbReference type="EMBL" id="TKA42650.1"/>
    </source>
</evidence>
<accession>A0A4U0V200</accession>
<dbReference type="SUPFAM" id="SSF57798">
    <property type="entry name" value="Casein kinase II beta subunit"/>
    <property type="match status" value="1"/>
</dbReference>
<dbReference type="PRINTS" id="PR00472">
    <property type="entry name" value="CASNKINASEII"/>
</dbReference>
<reference evidence="10 11" key="1">
    <citation type="submission" date="2017-03" db="EMBL/GenBank/DDBJ databases">
        <title>Genomes of endolithic fungi from Antarctica.</title>
        <authorList>
            <person name="Coleine C."/>
            <person name="Masonjones S."/>
            <person name="Stajich J.E."/>
        </authorList>
    </citation>
    <scope>NUCLEOTIDE SEQUENCE [LARGE SCALE GENOMIC DNA]</scope>
    <source>
        <strain evidence="10 11">CCFEE 5311</strain>
    </source>
</reference>
<keyword evidence="3" id="KW-0805">Transcription regulation</keyword>
<evidence type="ECO:0000313" key="11">
    <source>
        <dbReference type="Proteomes" id="UP000310066"/>
    </source>
</evidence>
<dbReference type="FunFam" id="2.20.25.20:FF:000001">
    <property type="entry name" value="Casein kinase II subunit beta"/>
    <property type="match status" value="1"/>
</dbReference>
<evidence type="ECO:0000256" key="3">
    <source>
        <dbReference type="ARBA" id="ARBA00023015"/>
    </source>
</evidence>
<feature type="compositionally biased region" description="Acidic residues" evidence="8">
    <location>
        <begin position="960"/>
        <end position="986"/>
    </location>
</feature>
<dbReference type="Pfam" id="PF01214">
    <property type="entry name" value="CK_II_beta"/>
    <property type="match status" value="2"/>
</dbReference>
<dbReference type="EMBL" id="NAJP01000022">
    <property type="protein sequence ID" value="TKA42650.1"/>
    <property type="molecule type" value="Genomic_DNA"/>
</dbReference>
<dbReference type="PANTHER" id="PTHR47424">
    <property type="entry name" value="REGULATORY PROTEIN GAL4"/>
    <property type="match status" value="1"/>
</dbReference>
<dbReference type="SMART" id="SM01085">
    <property type="entry name" value="CK_II_beta"/>
    <property type="match status" value="1"/>
</dbReference>
<comment type="subunit">
    <text evidence="7">Tetramer composed of two alpha chains, one beta chain and one beta' chain.</text>
</comment>
<dbReference type="GO" id="GO:0005634">
    <property type="term" value="C:nucleus"/>
    <property type="evidence" value="ECO:0007669"/>
    <property type="project" value="TreeGrafter"/>
</dbReference>
<dbReference type="SUPFAM" id="SSF57701">
    <property type="entry name" value="Zn2/Cys6 DNA-binding domain"/>
    <property type="match status" value="1"/>
</dbReference>
<name>A0A4U0V200_9PEZI</name>
<dbReference type="SMART" id="SM00066">
    <property type="entry name" value="GAL4"/>
    <property type="match status" value="1"/>
</dbReference>
<dbReference type="InterPro" id="IPR001138">
    <property type="entry name" value="Zn2Cys6_DnaBD"/>
</dbReference>
<dbReference type="PROSITE" id="PS01101">
    <property type="entry name" value="CK2_BETA"/>
    <property type="match status" value="1"/>
</dbReference>
<feature type="region of interest" description="Disordered" evidence="8">
    <location>
        <begin position="129"/>
        <end position="213"/>
    </location>
</feature>
<evidence type="ECO:0000256" key="1">
    <source>
        <dbReference type="ARBA" id="ARBA00006941"/>
    </source>
</evidence>
<feature type="compositionally biased region" description="Low complexity" evidence="8">
    <location>
        <begin position="696"/>
        <end position="710"/>
    </location>
</feature>
<dbReference type="GO" id="GO:0005956">
    <property type="term" value="C:protein kinase CK2 complex"/>
    <property type="evidence" value="ECO:0007669"/>
    <property type="project" value="InterPro"/>
</dbReference>
<feature type="compositionally biased region" description="Low complexity" evidence="8">
    <location>
        <begin position="1157"/>
        <end position="1177"/>
    </location>
</feature>
<dbReference type="GO" id="GO:0000435">
    <property type="term" value="P:positive regulation of transcription from RNA polymerase II promoter by galactose"/>
    <property type="evidence" value="ECO:0007669"/>
    <property type="project" value="TreeGrafter"/>
</dbReference>
<feature type="region of interest" description="Disordered" evidence="8">
    <location>
        <begin position="227"/>
        <end position="260"/>
    </location>
</feature>
<feature type="region of interest" description="Disordered" evidence="8">
    <location>
        <begin position="853"/>
        <end position="878"/>
    </location>
</feature>
<dbReference type="GO" id="GO:0008270">
    <property type="term" value="F:zinc ion binding"/>
    <property type="evidence" value="ECO:0007669"/>
    <property type="project" value="InterPro"/>
</dbReference>
<feature type="region of interest" description="Disordered" evidence="8">
    <location>
        <begin position="696"/>
        <end position="723"/>
    </location>
</feature>
<evidence type="ECO:0000256" key="7">
    <source>
        <dbReference type="ARBA" id="ARBA00062110"/>
    </source>
</evidence>
<dbReference type="Proteomes" id="UP000310066">
    <property type="component" value="Unassembled WGS sequence"/>
</dbReference>
<dbReference type="CDD" id="cd12148">
    <property type="entry name" value="fungal_TF_MHR"/>
    <property type="match status" value="1"/>
</dbReference>
<feature type="compositionally biased region" description="Acidic residues" evidence="8">
    <location>
        <begin position="1280"/>
        <end position="1306"/>
    </location>
</feature>
<dbReference type="InterPro" id="IPR036864">
    <property type="entry name" value="Zn2-C6_fun-type_DNA-bd_sf"/>
</dbReference>
<dbReference type="GO" id="GO:0019887">
    <property type="term" value="F:protein kinase regulator activity"/>
    <property type="evidence" value="ECO:0007669"/>
    <property type="project" value="InterPro"/>
</dbReference>
<gene>
    <name evidence="10" type="ORF">B0A54_07493</name>
</gene>
<feature type="region of interest" description="Disordered" evidence="8">
    <location>
        <begin position="1280"/>
        <end position="1361"/>
    </location>
</feature>
<evidence type="ECO:0000256" key="2">
    <source>
        <dbReference type="ARBA" id="ARBA00022723"/>
    </source>
</evidence>
<evidence type="ECO:0000256" key="8">
    <source>
        <dbReference type="SAM" id="MobiDB-lite"/>
    </source>
</evidence>
<dbReference type="PROSITE" id="PS50048">
    <property type="entry name" value="ZN2_CY6_FUNGAL_2"/>
    <property type="match status" value="1"/>
</dbReference>
<dbReference type="SMART" id="SM00906">
    <property type="entry name" value="Fungal_trans"/>
    <property type="match status" value="1"/>
</dbReference>
<dbReference type="InterPro" id="IPR007219">
    <property type="entry name" value="XnlR_reg_dom"/>
</dbReference>
<feature type="region of interest" description="Disordered" evidence="8">
    <location>
        <begin position="1136"/>
        <end position="1196"/>
    </location>
</feature>
<comment type="caution">
    <text evidence="10">The sequence shown here is derived from an EMBL/GenBank/DDBJ whole genome shotgun (WGS) entry which is preliminary data.</text>
</comment>
<comment type="function">
    <text evidence="6">Regulatory subunit of casein kinase II/CK2. As part of the kinase complex regulates the basal catalytic activity of the alpha subunit a constitutively active serine/threonine-protein kinase that phosphorylates a large number of substrates containing acidic residues C-terminal to the phosphorylated serine or threonine.</text>
</comment>
<feature type="compositionally biased region" description="Polar residues" evidence="8">
    <location>
        <begin position="150"/>
        <end position="169"/>
    </location>
</feature>
<dbReference type="PROSITE" id="PS00463">
    <property type="entry name" value="ZN2_CY6_FUNGAL_1"/>
    <property type="match status" value="1"/>
</dbReference>
<dbReference type="Pfam" id="PF00172">
    <property type="entry name" value="Zn_clus"/>
    <property type="match status" value="1"/>
</dbReference>
<feature type="region of interest" description="Disordered" evidence="8">
    <location>
        <begin position="960"/>
        <end position="1007"/>
    </location>
</feature>
<dbReference type="InterPro" id="IPR000704">
    <property type="entry name" value="Casein_kinase_II_reg-sub"/>
</dbReference>
<keyword evidence="4" id="KW-0804">Transcription</keyword>
<dbReference type="GO" id="GO:0000981">
    <property type="term" value="F:DNA-binding transcription factor activity, RNA polymerase II-specific"/>
    <property type="evidence" value="ECO:0007669"/>
    <property type="project" value="InterPro"/>
</dbReference>